<evidence type="ECO:0000313" key="2">
    <source>
        <dbReference type="Proteomes" id="UP001204376"/>
    </source>
</evidence>
<protein>
    <recommendedName>
        <fullName evidence="3">SMI1/KNR4 family protein</fullName>
    </recommendedName>
</protein>
<gene>
    <name evidence="1" type="ORF">NPE20_08500</name>
</gene>
<comment type="caution">
    <text evidence="1">The sequence shown here is derived from an EMBL/GenBank/DDBJ whole genome shotgun (WGS) entry which is preliminary data.</text>
</comment>
<dbReference type="EMBL" id="JANHOH010000001">
    <property type="protein sequence ID" value="MCQ6957995.1"/>
    <property type="molecule type" value="Genomic_DNA"/>
</dbReference>
<name>A0ABT1T0K3_9SPHI</name>
<sequence>MFKIDKKEFDKNLLLTQTYCEMQLAHTDKPVAEILRSFNPEYDGKPIFSFRIPSYEQYPWVQTIWNVDPLSGCHFDLYKELFEKQLRYKQGKVKKNAKEQFYQGKILAAEIDKTVVDGASESESDGLIDINDCPPIDTWYYMINDEHGIVLLAWIPDKFVELIDNAINVNCIGCLSWYNGESYFEERTGGYLRAENYRKIKKGWLTVLMDKIKSIS</sequence>
<organism evidence="1 2">
    <name type="scientific">Mucilaginibacter aquariorum</name>
    <dbReference type="NCBI Taxonomy" id="2967225"/>
    <lineage>
        <taxon>Bacteria</taxon>
        <taxon>Pseudomonadati</taxon>
        <taxon>Bacteroidota</taxon>
        <taxon>Sphingobacteriia</taxon>
        <taxon>Sphingobacteriales</taxon>
        <taxon>Sphingobacteriaceae</taxon>
        <taxon>Mucilaginibacter</taxon>
    </lineage>
</organism>
<keyword evidence="2" id="KW-1185">Reference proteome</keyword>
<reference evidence="1 2" key="1">
    <citation type="submission" date="2022-07" db="EMBL/GenBank/DDBJ databases">
        <title>Mucilaginibacter sp. JC4.</title>
        <authorList>
            <person name="Le V."/>
            <person name="Ko S.-R."/>
            <person name="Ahn C.-Y."/>
            <person name="Oh H.-M."/>
        </authorList>
    </citation>
    <scope>NUCLEOTIDE SEQUENCE [LARGE SCALE GENOMIC DNA]</scope>
    <source>
        <strain evidence="1 2">JC4</strain>
    </source>
</reference>
<evidence type="ECO:0008006" key="3">
    <source>
        <dbReference type="Google" id="ProtNLM"/>
    </source>
</evidence>
<dbReference type="Proteomes" id="UP001204376">
    <property type="component" value="Unassembled WGS sequence"/>
</dbReference>
<proteinExistence type="predicted"/>
<accession>A0ABT1T0K3</accession>
<evidence type="ECO:0000313" key="1">
    <source>
        <dbReference type="EMBL" id="MCQ6957995.1"/>
    </source>
</evidence>
<dbReference type="RefSeq" id="WP_256538179.1">
    <property type="nucleotide sequence ID" value="NZ_JANHOH010000001.1"/>
</dbReference>